<evidence type="ECO:0000313" key="2">
    <source>
        <dbReference type="Proteomes" id="UP000246726"/>
    </source>
</evidence>
<dbReference type="GeneID" id="54992452"/>
<reference evidence="1 2" key="1">
    <citation type="submission" date="2018-04" db="EMBL/GenBank/DDBJ databases">
        <authorList>
            <person name="Paschalis M.I."/>
            <person name="Cheong D.K."/>
            <person name="Petit-Frere T."/>
            <person name="Stoner K.N."/>
            <person name="Veracka M."/>
            <person name="Ewers R.M."/>
            <person name="Maciver D.B."/>
            <person name="Santiago X."/>
            <person name="Nichols C.D."/>
            <person name="Scaff D.S."/>
            <person name="Osorio S.M."/>
            <person name="Mercado F.J."/>
            <person name="Tamondong K.G."/>
            <person name="Lee J."/>
            <person name="Nicholson R.L."/>
            <person name="Antonucci M.K."/>
            <person name="Anger G.K."/>
            <person name="Washington J.M."/>
            <person name="Garlena R.A."/>
            <person name="Russell D.A."/>
            <person name="Pope W.H."/>
            <person name="Jacobs-Sera D."/>
            <person name="Hendrix R.W."/>
            <person name="Hatfull G.F."/>
        </authorList>
    </citation>
    <scope>NUCLEOTIDE SEQUENCE [LARGE SCALE GENOMIC DNA]</scope>
</reference>
<name>A0A2U8UPQ6_9CAUD</name>
<evidence type="ECO:0000313" key="1">
    <source>
        <dbReference type="EMBL" id="AWN05570.1"/>
    </source>
</evidence>
<dbReference type="EMBL" id="MH155873">
    <property type="protein sequence ID" value="AWN05570.1"/>
    <property type="molecule type" value="Genomic_DNA"/>
</dbReference>
<organism evidence="1 2">
    <name type="scientific">Microbacterium phage Paschalis</name>
    <dbReference type="NCBI Taxonomy" id="2992928"/>
    <lineage>
        <taxon>Viruses</taxon>
        <taxon>Duplodnaviria</taxon>
        <taxon>Heunggongvirae</taxon>
        <taxon>Uroviricota</taxon>
        <taxon>Caudoviricetes</taxon>
        <taxon>Hodgkinviridae</taxon>
        <taxon>Quhwahvirus</taxon>
        <taxon>Quhwahvirus paschalis</taxon>
    </lineage>
</organism>
<proteinExistence type="predicted"/>
<sequence>MKRWLAERRRRRVMARAHRDPVDPGMFRLMVLTDDPYPTYSGYRGWCSGTPYWSDGTCRCTHTEEAPRG</sequence>
<dbReference type="RefSeq" id="YP_009801925.1">
    <property type="nucleotide sequence ID" value="NC_047976.1"/>
</dbReference>
<gene>
    <name evidence="1" type="primary">77</name>
    <name evidence="1" type="ORF">SEA_PASCHALIS_77</name>
</gene>
<keyword evidence="2" id="KW-1185">Reference proteome</keyword>
<accession>A0A2U8UPQ6</accession>
<dbReference type="Proteomes" id="UP000246726">
    <property type="component" value="Segment"/>
</dbReference>
<protein>
    <submittedName>
        <fullName evidence="1">Uncharacterized protein</fullName>
    </submittedName>
</protein>